<dbReference type="InterPro" id="IPR036291">
    <property type="entry name" value="NAD(P)-bd_dom_sf"/>
</dbReference>
<dbReference type="PRINTS" id="PR00080">
    <property type="entry name" value="SDRFAMILY"/>
</dbReference>
<comment type="similarity">
    <text evidence="1">Belongs to the short-chain dehydrogenases/reductases (SDR) family.</text>
</comment>
<dbReference type="PROSITE" id="PS00061">
    <property type="entry name" value="ADH_SHORT"/>
    <property type="match status" value="1"/>
</dbReference>
<dbReference type="RefSeq" id="WP_057751233.1">
    <property type="nucleotide sequence ID" value="NZ_LJYG01000094.1"/>
</dbReference>
<accession>A0A0R3DL59</accession>
<evidence type="ECO:0000313" key="2">
    <source>
        <dbReference type="EMBL" id="KRQ08300.1"/>
    </source>
</evidence>
<dbReference type="InterPro" id="IPR002347">
    <property type="entry name" value="SDR_fam"/>
</dbReference>
<dbReference type="NCBIfam" id="NF005067">
    <property type="entry name" value="PRK06484.1"/>
    <property type="match status" value="1"/>
</dbReference>
<dbReference type="STRING" id="989370.AOQ71_22700"/>
<dbReference type="InterPro" id="IPR020904">
    <property type="entry name" value="Sc_DH/Rdtase_CS"/>
</dbReference>
<evidence type="ECO:0000256" key="1">
    <source>
        <dbReference type="ARBA" id="ARBA00006484"/>
    </source>
</evidence>
<name>A0A0R3DL59_9BRAD</name>
<comment type="caution">
    <text evidence="2">The sequence shown here is derived from an EMBL/GenBank/DDBJ whole genome shotgun (WGS) entry which is preliminary data.</text>
</comment>
<dbReference type="Pfam" id="PF13561">
    <property type="entry name" value="adh_short_C2"/>
    <property type="match status" value="2"/>
</dbReference>
<dbReference type="FunFam" id="3.40.50.720:FF:000084">
    <property type="entry name" value="Short-chain dehydrogenase reductase"/>
    <property type="match status" value="2"/>
</dbReference>
<dbReference type="OrthoDB" id="9805986at2"/>
<dbReference type="PRINTS" id="PR00081">
    <property type="entry name" value="GDHRDH"/>
</dbReference>
<evidence type="ECO:0000313" key="3">
    <source>
        <dbReference type="Proteomes" id="UP000051936"/>
    </source>
</evidence>
<keyword evidence="3" id="KW-1185">Reference proteome</keyword>
<dbReference type="AlphaFoldDB" id="A0A0R3DL59"/>
<dbReference type="CDD" id="cd05233">
    <property type="entry name" value="SDR_c"/>
    <property type="match status" value="1"/>
</dbReference>
<sequence length="526" mass="54664">MQKPRRVVIITGAAGGVGRALLEAFHRDRDVIAAVDLPGTDVGDITVALGGEHAAFYCDVASEDEVVELVAAIERRFGRIDVLVNNAALGPTMAATTDTDVASFRKALSVNLRGPFVLAREAARRMMGQGGVIVNIASLAGVLGNPKRNAYAASKAGLISATRSLACEWAKHGIRVVAVAPGYVRTPMVAELERSGKANLELVRRRVPLGRMGRPDEIAAAARFLASPDAGYVTGAVLAVDGGWQSFNQPGDAHPPVMGAPDAELKKPEPALKERIVVVTGGANGIGAAIVQRFASAGDTVVVADKDGDRAAELVRALGTKHMAFVLDVSSEQEVLAVFAAIRQRFGRVDVLVNDAAVADGFVPALAQSAAELDKVLEVNLVGAFLCAREAIKLMGSGGVILNLGSINTFLPFAPRHAYGASKAAVDILTRCMAAELGPAGVRTATIAPGYVRTPGVAALQESGRIDSARIRRRVPLGRFGEPAEIANAAYFLASPEASYVNGSILYVDGGWTSFGDAGDASTASG</sequence>
<dbReference type="Proteomes" id="UP000051936">
    <property type="component" value="Unassembled WGS sequence"/>
</dbReference>
<organism evidence="2 3">
    <name type="scientific">Bradyrhizobium manausense</name>
    <dbReference type="NCBI Taxonomy" id="989370"/>
    <lineage>
        <taxon>Bacteria</taxon>
        <taxon>Pseudomonadati</taxon>
        <taxon>Pseudomonadota</taxon>
        <taxon>Alphaproteobacteria</taxon>
        <taxon>Hyphomicrobiales</taxon>
        <taxon>Nitrobacteraceae</taxon>
        <taxon>Bradyrhizobium</taxon>
    </lineage>
</organism>
<protein>
    <submittedName>
        <fullName evidence="2">Short-chain dehydrogenase</fullName>
    </submittedName>
</protein>
<dbReference type="PANTHER" id="PTHR42760">
    <property type="entry name" value="SHORT-CHAIN DEHYDROGENASES/REDUCTASES FAMILY MEMBER"/>
    <property type="match status" value="1"/>
</dbReference>
<proteinExistence type="inferred from homology"/>
<dbReference type="EMBL" id="LJYG01000094">
    <property type="protein sequence ID" value="KRQ08300.1"/>
    <property type="molecule type" value="Genomic_DNA"/>
</dbReference>
<dbReference type="GO" id="GO:0016616">
    <property type="term" value="F:oxidoreductase activity, acting on the CH-OH group of donors, NAD or NADP as acceptor"/>
    <property type="evidence" value="ECO:0007669"/>
    <property type="project" value="TreeGrafter"/>
</dbReference>
<gene>
    <name evidence="2" type="ORF">AOQ71_22700</name>
</gene>
<dbReference type="SUPFAM" id="SSF51735">
    <property type="entry name" value="NAD(P)-binding Rossmann-fold domains"/>
    <property type="match status" value="2"/>
</dbReference>
<reference evidence="2 3" key="1">
    <citation type="submission" date="2015-09" db="EMBL/GenBank/DDBJ databases">
        <title>Draft Genome Sequence of Bradyrhizobium manausense Strain BR 3351T, a Novel Symbiotic Nitrogen-Fixing Alphaproteobacterium Isolated from Brazilian Amazon Rain Forest.</title>
        <authorList>
            <person name="De Araujo J.L."/>
            <person name="Zilli J.E."/>
        </authorList>
    </citation>
    <scope>NUCLEOTIDE SEQUENCE [LARGE SCALE GENOMIC DNA]</scope>
    <source>
        <strain evidence="2 3">BR3351</strain>
    </source>
</reference>
<dbReference type="Gene3D" id="3.40.50.720">
    <property type="entry name" value="NAD(P)-binding Rossmann-like Domain"/>
    <property type="match status" value="2"/>
</dbReference>